<dbReference type="Gene3D" id="2.40.70.10">
    <property type="entry name" value="Acid Proteases"/>
    <property type="match status" value="2"/>
</dbReference>
<dbReference type="InterPro" id="IPR021109">
    <property type="entry name" value="Peptidase_aspartic_dom_sf"/>
</dbReference>
<feature type="domain" description="Peptidase A1" evidence="16">
    <location>
        <begin position="42"/>
        <end position="372"/>
    </location>
</feature>
<dbReference type="InterPro" id="IPR001461">
    <property type="entry name" value="Aspartic_peptidase_A1"/>
</dbReference>
<accession>A0A1E3QNN5</accession>
<evidence type="ECO:0000256" key="13">
    <source>
        <dbReference type="PIRSR" id="PIRSR601461-2"/>
    </source>
</evidence>
<protein>
    <recommendedName>
        <fullName evidence="4">candidapepsin</fullName>
        <ecNumber evidence="4">3.4.23.24</ecNumber>
    </recommendedName>
</protein>
<keyword evidence="8 14" id="KW-0064">Aspartyl protease</keyword>
<dbReference type="EMBL" id="KV454433">
    <property type="protein sequence ID" value="ODQ79250.1"/>
    <property type="molecule type" value="Genomic_DNA"/>
</dbReference>
<evidence type="ECO:0000256" key="4">
    <source>
        <dbReference type="ARBA" id="ARBA00013207"/>
    </source>
</evidence>
<dbReference type="PROSITE" id="PS00141">
    <property type="entry name" value="ASP_PROTEASE"/>
    <property type="match status" value="2"/>
</dbReference>
<organism evidence="17 18">
    <name type="scientific">Babjeviella inositovora NRRL Y-12698</name>
    <dbReference type="NCBI Taxonomy" id="984486"/>
    <lineage>
        <taxon>Eukaryota</taxon>
        <taxon>Fungi</taxon>
        <taxon>Dikarya</taxon>
        <taxon>Ascomycota</taxon>
        <taxon>Saccharomycotina</taxon>
        <taxon>Pichiomycetes</taxon>
        <taxon>Serinales incertae sedis</taxon>
        <taxon>Babjeviella</taxon>
    </lineage>
</organism>
<evidence type="ECO:0000256" key="3">
    <source>
        <dbReference type="ARBA" id="ARBA00007447"/>
    </source>
</evidence>
<dbReference type="AlphaFoldDB" id="A0A1E3QNN5"/>
<proteinExistence type="inferred from homology"/>
<evidence type="ECO:0000256" key="11">
    <source>
        <dbReference type="ARBA" id="ARBA00023157"/>
    </source>
</evidence>
<dbReference type="GeneID" id="30147121"/>
<evidence type="ECO:0000313" key="17">
    <source>
        <dbReference type="EMBL" id="ODQ79250.1"/>
    </source>
</evidence>
<keyword evidence="7" id="KW-0732">Signal</keyword>
<keyword evidence="18" id="KW-1185">Reference proteome</keyword>
<keyword evidence="9 14" id="KW-0378">Hydrolase</keyword>
<dbReference type="PANTHER" id="PTHR47966">
    <property type="entry name" value="BETA-SITE APP-CLEAVING ENZYME, ISOFORM A-RELATED"/>
    <property type="match status" value="1"/>
</dbReference>
<evidence type="ECO:0000256" key="6">
    <source>
        <dbReference type="ARBA" id="ARBA00022670"/>
    </source>
</evidence>
<evidence type="ECO:0000256" key="2">
    <source>
        <dbReference type="ARBA" id="ARBA00004613"/>
    </source>
</evidence>
<evidence type="ECO:0000313" key="18">
    <source>
        <dbReference type="Proteomes" id="UP000094336"/>
    </source>
</evidence>
<evidence type="ECO:0000256" key="7">
    <source>
        <dbReference type="ARBA" id="ARBA00022729"/>
    </source>
</evidence>
<name>A0A1E3QNN5_9ASCO</name>
<dbReference type="RefSeq" id="XP_018984578.1">
    <property type="nucleotide sequence ID" value="XM_019129268.1"/>
</dbReference>
<comment type="similarity">
    <text evidence="3 14">Belongs to the peptidase A1 family.</text>
</comment>
<keyword evidence="10" id="KW-0865">Zymogen</keyword>
<comment type="catalytic activity">
    <reaction evidence="1">
        <text>Preferential cleavage at the carboxyl of hydrophobic amino acids, but fails to cleave 15-Leu-|-Tyr-16, 16-Tyr-|-Leu-17 and 24-Phe-|-Phe-25 of insulin B chain. Activates trypsinogen, and degrades keratin.</text>
        <dbReference type="EC" id="3.4.23.24"/>
    </reaction>
</comment>
<keyword evidence="11 13" id="KW-1015">Disulfide bond</keyword>
<sequence length="457" mass="48874">MDFNIHRGSSVNSAEHGASIQLSKREVNGLVTMKLVNENTFYLANLSVGSNSQNMGVLVDTGSSDLWVIGSDNSYCTGGIAKRDTSDDVDCSVYGTFDKSTSTSFKSNNTVFTTLYTDEMTASGEWGYDTVSIGSLTVENMSIAVANMTDSSMGVLGIGLPGMETTYTSMSEEDAHMYENFPMKLKSEGIIMKNIYSLYLNQESASYGTVLFGGVDHSKYIDRLITVPIINSYPDYLDNPVLIQVAYDSISFEGKTLLHASDTAILDSGSTISYLPSAVVNAAVSAMGMRYHKNIGAYAASCNSFKDKSFNFTFDGADITVPASNFLINFAGIPSSICGLGMMESDQTVFGDNFLRAAYVVYDLDDYEVSLANANFGESSNDEDVVAVVSTIPNARFGASTGTSNTATTTRAGRASTSRSSSTKFSSLRNSGAGHIAFPEVLTIMGSVFCSALLLIL</sequence>
<feature type="region of interest" description="Disordered" evidence="15">
    <location>
        <begin position="400"/>
        <end position="424"/>
    </location>
</feature>
<dbReference type="PANTHER" id="PTHR47966:SF65">
    <property type="entry name" value="ASPARTIC-TYPE ENDOPEPTIDASE"/>
    <property type="match status" value="1"/>
</dbReference>
<dbReference type="FunFam" id="2.40.70.10:FF:000011">
    <property type="entry name" value="Aspartic protease"/>
    <property type="match status" value="1"/>
</dbReference>
<dbReference type="InterPro" id="IPR033121">
    <property type="entry name" value="PEPTIDASE_A1"/>
</dbReference>
<reference evidence="18" key="1">
    <citation type="submission" date="2016-05" db="EMBL/GenBank/DDBJ databases">
        <title>Comparative genomics of biotechnologically important yeasts.</title>
        <authorList>
            <consortium name="DOE Joint Genome Institute"/>
            <person name="Riley R."/>
            <person name="Haridas S."/>
            <person name="Wolfe K.H."/>
            <person name="Lopes M.R."/>
            <person name="Hittinger C.T."/>
            <person name="Goker M."/>
            <person name="Salamov A."/>
            <person name="Wisecaver J."/>
            <person name="Long T.M."/>
            <person name="Aerts A.L."/>
            <person name="Barry K."/>
            <person name="Choi C."/>
            <person name="Clum A."/>
            <person name="Coughlan A.Y."/>
            <person name="Deshpande S."/>
            <person name="Douglass A.P."/>
            <person name="Hanson S.J."/>
            <person name="Klenk H.-P."/>
            <person name="Labutti K."/>
            <person name="Lapidus A."/>
            <person name="Lindquist E."/>
            <person name="Lipzen A."/>
            <person name="Meier-Kolthoff J.P."/>
            <person name="Ohm R.A."/>
            <person name="Otillar R.P."/>
            <person name="Pangilinan J."/>
            <person name="Peng Y."/>
            <person name="Rokas A."/>
            <person name="Rosa C.A."/>
            <person name="Scheuner C."/>
            <person name="Sibirny A.A."/>
            <person name="Slot J.C."/>
            <person name="Stielow J.B."/>
            <person name="Sun H."/>
            <person name="Kurtzman C.P."/>
            <person name="Blackwell M."/>
            <person name="Grigoriev I.V."/>
            <person name="Jeffries T.W."/>
        </authorList>
    </citation>
    <scope>NUCLEOTIDE SEQUENCE [LARGE SCALE GENOMIC DNA]</scope>
    <source>
        <strain evidence="18">NRRL Y-12698</strain>
    </source>
</reference>
<evidence type="ECO:0000256" key="12">
    <source>
        <dbReference type="PIRSR" id="PIRSR601461-1"/>
    </source>
</evidence>
<evidence type="ECO:0000256" key="9">
    <source>
        <dbReference type="ARBA" id="ARBA00022801"/>
    </source>
</evidence>
<evidence type="ECO:0000256" key="1">
    <source>
        <dbReference type="ARBA" id="ARBA00001675"/>
    </source>
</evidence>
<gene>
    <name evidence="17" type="ORF">BABINDRAFT_162285</name>
</gene>
<comment type="subcellular location">
    <subcellularLocation>
        <location evidence="2">Secreted</location>
    </subcellularLocation>
</comment>
<dbReference type="GO" id="GO:0005576">
    <property type="term" value="C:extracellular region"/>
    <property type="evidence" value="ECO:0007669"/>
    <property type="project" value="UniProtKB-SubCell"/>
</dbReference>
<evidence type="ECO:0000256" key="14">
    <source>
        <dbReference type="RuleBase" id="RU000454"/>
    </source>
</evidence>
<evidence type="ECO:0000259" key="16">
    <source>
        <dbReference type="PROSITE" id="PS51767"/>
    </source>
</evidence>
<dbReference type="CDD" id="cd05474">
    <property type="entry name" value="SAP_like"/>
    <property type="match status" value="1"/>
</dbReference>
<feature type="active site" evidence="12">
    <location>
        <position position="60"/>
    </location>
</feature>
<evidence type="ECO:0000256" key="10">
    <source>
        <dbReference type="ARBA" id="ARBA00023145"/>
    </source>
</evidence>
<dbReference type="GO" id="GO:0004190">
    <property type="term" value="F:aspartic-type endopeptidase activity"/>
    <property type="evidence" value="ECO:0007669"/>
    <property type="project" value="UniProtKB-KW"/>
</dbReference>
<feature type="compositionally biased region" description="Low complexity" evidence="15">
    <location>
        <begin position="400"/>
        <end position="423"/>
    </location>
</feature>
<dbReference type="PRINTS" id="PR00792">
    <property type="entry name" value="PEPSIN"/>
</dbReference>
<feature type="active site" evidence="12">
    <location>
        <position position="267"/>
    </location>
</feature>
<dbReference type="GO" id="GO:0006508">
    <property type="term" value="P:proteolysis"/>
    <property type="evidence" value="ECO:0007669"/>
    <property type="project" value="UniProtKB-KW"/>
</dbReference>
<feature type="disulfide bond" evidence="13">
    <location>
        <begin position="76"/>
        <end position="91"/>
    </location>
</feature>
<dbReference type="EC" id="3.4.23.24" evidence="4"/>
<dbReference type="Pfam" id="PF00026">
    <property type="entry name" value="Asp"/>
    <property type="match status" value="1"/>
</dbReference>
<evidence type="ECO:0000256" key="5">
    <source>
        <dbReference type="ARBA" id="ARBA00022525"/>
    </source>
</evidence>
<keyword evidence="6 14" id="KW-0645">Protease</keyword>
<dbReference type="STRING" id="984486.A0A1E3QNN5"/>
<evidence type="ECO:0000256" key="15">
    <source>
        <dbReference type="SAM" id="MobiDB-lite"/>
    </source>
</evidence>
<dbReference type="PROSITE" id="PS51767">
    <property type="entry name" value="PEPTIDASE_A1"/>
    <property type="match status" value="1"/>
</dbReference>
<dbReference type="InterPro" id="IPR033876">
    <property type="entry name" value="SAP-like"/>
</dbReference>
<dbReference type="OrthoDB" id="771136at2759"/>
<evidence type="ECO:0000256" key="8">
    <source>
        <dbReference type="ARBA" id="ARBA00022750"/>
    </source>
</evidence>
<dbReference type="InterPro" id="IPR001969">
    <property type="entry name" value="Aspartic_peptidase_AS"/>
</dbReference>
<keyword evidence="5" id="KW-0964">Secreted</keyword>
<dbReference type="SUPFAM" id="SSF50630">
    <property type="entry name" value="Acid proteases"/>
    <property type="match status" value="1"/>
</dbReference>
<dbReference type="Proteomes" id="UP000094336">
    <property type="component" value="Unassembled WGS sequence"/>
</dbReference>